<dbReference type="InterPro" id="IPR036467">
    <property type="entry name" value="LS/RS_sf"/>
</dbReference>
<evidence type="ECO:0000313" key="9">
    <source>
        <dbReference type="Proteomes" id="UP001238603"/>
    </source>
</evidence>
<feature type="binding site" evidence="7">
    <location>
        <position position="129"/>
    </location>
    <ligand>
        <name>(2S)-2-hydroxy-3-oxobutyl phosphate</name>
        <dbReference type="ChEBI" id="CHEBI:58830"/>
    </ligand>
</feature>
<dbReference type="GO" id="GO:0000906">
    <property type="term" value="F:6,7-dimethyl-8-ribityllumazine synthase activity"/>
    <property type="evidence" value="ECO:0007669"/>
    <property type="project" value="UniProtKB-EC"/>
</dbReference>
<dbReference type="Pfam" id="PF00885">
    <property type="entry name" value="DMRL_synthase"/>
    <property type="match status" value="1"/>
</dbReference>
<name>A0ABT7LEA6_9BURK</name>
<proteinExistence type="inferred from homology"/>
<keyword evidence="4 7" id="KW-0686">Riboflavin biosynthesis</keyword>
<dbReference type="InterPro" id="IPR034964">
    <property type="entry name" value="LS"/>
</dbReference>
<dbReference type="InterPro" id="IPR002180">
    <property type="entry name" value="LS/RS"/>
</dbReference>
<comment type="function">
    <text evidence="7">Catalyzes the formation of 6,7-dimethyl-8-ribityllumazine by condensation of 5-amino-6-(D-ribitylamino)uracil with 3,4-dihydroxy-2-butanone 4-phosphate. This is the penultimate step in the biosynthesis of riboflavin.</text>
</comment>
<feature type="binding site" evidence="7">
    <location>
        <position position="24"/>
    </location>
    <ligand>
        <name>5-amino-6-(D-ribitylamino)uracil</name>
        <dbReference type="ChEBI" id="CHEBI:15934"/>
    </ligand>
</feature>
<accession>A0ABT7LEA6</accession>
<evidence type="ECO:0000256" key="3">
    <source>
        <dbReference type="ARBA" id="ARBA00012664"/>
    </source>
</evidence>
<evidence type="ECO:0000256" key="1">
    <source>
        <dbReference type="ARBA" id="ARBA00004917"/>
    </source>
</evidence>
<evidence type="ECO:0000256" key="7">
    <source>
        <dbReference type="HAMAP-Rule" id="MF_00178"/>
    </source>
</evidence>
<evidence type="ECO:0000256" key="5">
    <source>
        <dbReference type="ARBA" id="ARBA00022679"/>
    </source>
</evidence>
<dbReference type="Gene3D" id="3.40.50.960">
    <property type="entry name" value="Lumazine/riboflavin synthase"/>
    <property type="match status" value="1"/>
</dbReference>
<evidence type="ECO:0000313" key="8">
    <source>
        <dbReference type="EMBL" id="MDL5031191.1"/>
    </source>
</evidence>
<organism evidence="8 9">
    <name type="scientific">Roseateles subflavus</name>
    <dbReference type="NCBI Taxonomy" id="3053353"/>
    <lineage>
        <taxon>Bacteria</taxon>
        <taxon>Pseudomonadati</taxon>
        <taxon>Pseudomonadota</taxon>
        <taxon>Betaproteobacteria</taxon>
        <taxon>Burkholderiales</taxon>
        <taxon>Sphaerotilaceae</taxon>
        <taxon>Roseateles</taxon>
    </lineage>
</organism>
<comment type="catalytic activity">
    <reaction evidence="6 7">
        <text>(2S)-2-hydroxy-3-oxobutyl phosphate + 5-amino-6-(D-ribitylamino)uracil = 6,7-dimethyl-8-(1-D-ribityl)lumazine + phosphate + 2 H2O + H(+)</text>
        <dbReference type="Rhea" id="RHEA:26152"/>
        <dbReference type="ChEBI" id="CHEBI:15377"/>
        <dbReference type="ChEBI" id="CHEBI:15378"/>
        <dbReference type="ChEBI" id="CHEBI:15934"/>
        <dbReference type="ChEBI" id="CHEBI:43474"/>
        <dbReference type="ChEBI" id="CHEBI:58201"/>
        <dbReference type="ChEBI" id="CHEBI:58830"/>
        <dbReference type="EC" id="2.5.1.78"/>
    </reaction>
</comment>
<keyword evidence="5 7" id="KW-0808">Transferase</keyword>
<dbReference type="EC" id="2.5.1.78" evidence="3 7"/>
<evidence type="ECO:0000256" key="2">
    <source>
        <dbReference type="ARBA" id="ARBA00007424"/>
    </source>
</evidence>
<feature type="binding site" evidence="7">
    <location>
        <begin position="82"/>
        <end position="84"/>
    </location>
    <ligand>
        <name>5-amino-6-(D-ribitylamino)uracil</name>
        <dbReference type="ChEBI" id="CHEBI:15934"/>
    </ligand>
</feature>
<dbReference type="PANTHER" id="PTHR21058:SF0">
    <property type="entry name" value="6,7-DIMETHYL-8-RIBITYLLUMAZINE SYNTHASE"/>
    <property type="match status" value="1"/>
</dbReference>
<reference evidence="8 9" key="1">
    <citation type="submission" date="2023-06" db="EMBL/GenBank/DDBJ databases">
        <title>Pelomonas sp. APW6 16S ribosomal RNA gene genome sequencing and assembly.</title>
        <authorList>
            <person name="Woo H."/>
        </authorList>
    </citation>
    <scope>NUCLEOTIDE SEQUENCE [LARGE SCALE GENOMIC DNA]</scope>
    <source>
        <strain evidence="8 9">APW6</strain>
    </source>
</reference>
<feature type="binding site" evidence="7">
    <location>
        <position position="115"/>
    </location>
    <ligand>
        <name>5-amino-6-(D-ribitylamino)uracil</name>
        <dbReference type="ChEBI" id="CHEBI:15934"/>
    </ligand>
</feature>
<comment type="pathway">
    <text evidence="1 7">Cofactor biosynthesis; riboflavin biosynthesis; riboflavin from 2-hydroxy-3-oxobutyl phosphate and 5-amino-6-(D-ribitylamino)uracil: step 1/2.</text>
</comment>
<gene>
    <name evidence="7" type="primary">ribH</name>
    <name evidence="8" type="ORF">QRD43_04660</name>
</gene>
<dbReference type="RefSeq" id="WP_285981304.1">
    <property type="nucleotide sequence ID" value="NZ_JASVDS010000001.1"/>
</dbReference>
<protein>
    <recommendedName>
        <fullName evidence="3 7">6,7-dimethyl-8-ribityllumazine synthase</fullName>
        <shortName evidence="7">DMRL synthase</shortName>
        <shortName evidence="7">LS</shortName>
        <shortName evidence="7">Lumazine synthase</shortName>
        <ecNumber evidence="3 7">2.5.1.78</ecNumber>
    </recommendedName>
</protein>
<comment type="caution">
    <text evidence="8">The sequence shown here is derived from an EMBL/GenBank/DDBJ whole genome shotgun (WGS) entry which is preliminary data.</text>
</comment>
<evidence type="ECO:0000256" key="6">
    <source>
        <dbReference type="ARBA" id="ARBA00048785"/>
    </source>
</evidence>
<dbReference type="PANTHER" id="PTHR21058">
    <property type="entry name" value="6,7-DIMETHYL-8-RIBITYLLUMAZINE SYNTHASE DMRL SYNTHASE LUMAZINE SYNTHASE"/>
    <property type="match status" value="1"/>
</dbReference>
<dbReference type="NCBIfam" id="NF009084">
    <property type="entry name" value="PRK12419.1"/>
    <property type="match status" value="1"/>
</dbReference>
<comment type="similarity">
    <text evidence="2 7">Belongs to the DMRL synthase family.</text>
</comment>
<dbReference type="SUPFAM" id="SSF52121">
    <property type="entry name" value="Lumazine synthase"/>
    <property type="match status" value="1"/>
</dbReference>
<dbReference type="Proteomes" id="UP001238603">
    <property type="component" value="Unassembled WGS sequence"/>
</dbReference>
<feature type="binding site" evidence="7">
    <location>
        <begin position="58"/>
        <end position="60"/>
    </location>
    <ligand>
        <name>5-amino-6-(D-ribitylamino)uracil</name>
        <dbReference type="ChEBI" id="CHEBI:15934"/>
    </ligand>
</feature>
<feature type="active site" description="Proton donor" evidence="7">
    <location>
        <position position="90"/>
    </location>
</feature>
<keyword evidence="9" id="KW-1185">Reference proteome</keyword>
<dbReference type="HAMAP" id="MF_00178">
    <property type="entry name" value="Lumazine_synth"/>
    <property type="match status" value="1"/>
</dbReference>
<evidence type="ECO:0000256" key="4">
    <source>
        <dbReference type="ARBA" id="ARBA00022619"/>
    </source>
</evidence>
<dbReference type="EMBL" id="JASVDS010000001">
    <property type="protein sequence ID" value="MDL5031191.1"/>
    <property type="molecule type" value="Genomic_DNA"/>
</dbReference>
<sequence length="163" mass="17914">MNQTFDTLPAPKHRGRIALLASRWHPELVQRLTGGATEALRRLGWTDDQIEVHELPGAFEFPLYARRLAAGGQHQAVIACALVVDGGIYRHEFVAQAVVDGLMRVQLDSGLPVISASLTPQHFHEHDVHQRFFHEHLALKGVEAAQACAMTLAAHERLAPLAG</sequence>
<comment type="caution">
    <text evidence="7">Lacks conserved residue(s) required for the propagation of feature annotation.</text>
</comment>